<evidence type="ECO:0000313" key="3">
    <source>
        <dbReference type="Proteomes" id="UP000069272"/>
    </source>
</evidence>
<sequence>MIEMQTLMHQISAILNSRPLTAVRTAPEDVEALNTGALLDRTPAMLRNDDAEPIHTRWKRVQWLTKQFWTRWRSEYLAQLRCAAKWTRRMPNVREGQIVLLGDDNIPLSRWPLGIVIRRPRPGRGYTSRRREDRQWHLPAERPSASTPAYRSCGACYVRRPGLP</sequence>
<dbReference type="STRING" id="7167.A0A182FND8"/>
<dbReference type="Proteomes" id="UP000069272">
    <property type="component" value="Unassembled WGS sequence"/>
</dbReference>
<feature type="region of interest" description="Disordered" evidence="1">
    <location>
        <begin position="124"/>
        <end position="144"/>
    </location>
</feature>
<dbReference type="VEuPathDB" id="VectorBase:AALB008051"/>
<evidence type="ECO:0000313" key="2">
    <source>
        <dbReference type="EnsemblMetazoa" id="AALB008051-PA"/>
    </source>
</evidence>
<feature type="compositionally biased region" description="Basic and acidic residues" evidence="1">
    <location>
        <begin position="129"/>
        <end position="140"/>
    </location>
</feature>
<dbReference type="InterPro" id="IPR040676">
    <property type="entry name" value="DUF5641"/>
</dbReference>
<proteinExistence type="predicted"/>
<reference evidence="2" key="2">
    <citation type="submission" date="2022-08" db="UniProtKB">
        <authorList>
            <consortium name="EnsemblMetazoa"/>
        </authorList>
    </citation>
    <scope>IDENTIFICATION</scope>
    <source>
        <strain evidence="2">STECLA/ALBI9_A</strain>
    </source>
</reference>
<organism evidence="2 3">
    <name type="scientific">Anopheles albimanus</name>
    <name type="common">New world malaria mosquito</name>
    <dbReference type="NCBI Taxonomy" id="7167"/>
    <lineage>
        <taxon>Eukaryota</taxon>
        <taxon>Metazoa</taxon>
        <taxon>Ecdysozoa</taxon>
        <taxon>Arthropoda</taxon>
        <taxon>Hexapoda</taxon>
        <taxon>Insecta</taxon>
        <taxon>Pterygota</taxon>
        <taxon>Neoptera</taxon>
        <taxon>Endopterygota</taxon>
        <taxon>Diptera</taxon>
        <taxon>Nematocera</taxon>
        <taxon>Culicoidea</taxon>
        <taxon>Culicidae</taxon>
        <taxon>Anophelinae</taxon>
        <taxon>Anopheles</taxon>
    </lineage>
</organism>
<protein>
    <submittedName>
        <fullName evidence="2">DUF5641 domain-containing protein</fullName>
    </submittedName>
</protein>
<dbReference type="EnsemblMetazoa" id="AALB008051-RA">
    <property type="protein sequence ID" value="AALB008051-PA"/>
    <property type="gene ID" value="AALB008051"/>
</dbReference>
<dbReference type="PANTHER" id="PTHR47331:SF2">
    <property type="match status" value="1"/>
</dbReference>
<reference evidence="3" key="1">
    <citation type="journal article" date="2017" name="G3 (Bethesda)">
        <title>The Physical Genome Mapping of Anopheles albimanus Corrected Scaffold Misassemblies and Identified Interarm Rearrangements in Genus Anopheles.</title>
        <authorList>
            <person name="Artemov G.N."/>
            <person name="Peery A.N."/>
            <person name="Jiang X."/>
            <person name="Tu Z."/>
            <person name="Stegniy V.N."/>
            <person name="Sharakhova M.V."/>
            <person name="Sharakhov I.V."/>
        </authorList>
    </citation>
    <scope>NUCLEOTIDE SEQUENCE [LARGE SCALE GENOMIC DNA]</scope>
    <source>
        <strain evidence="3">STECLA/ALBI9_A</strain>
    </source>
</reference>
<evidence type="ECO:0000256" key="1">
    <source>
        <dbReference type="SAM" id="MobiDB-lite"/>
    </source>
</evidence>
<dbReference type="Pfam" id="PF18701">
    <property type="entry name" value="DUF5641"/>
    <property type="match status" value="1"/>
</dbReference>
<accession>A0A182FND8</accession>
<name>A0A182FND8_ANOAL</name>
<keyword evidence="3" id="KW-1185">Reference proteome</keyword>
<dbReference type="AlphaFoldDB" id="A0A182FND8"/>
<dbReference type="PANTHER" id="PTHR47331">
    <property type="entry name" value="PHD-TYPE DOMAIN-CONTAINING PROTEIN"/>
    <property type="match status" value="1"/>
</dbReference>